<evidence type="ECO:0000256" key="6">
    <source>
        <dbReference type="ARBA" id="ARBA00023136"/>
    </source>
</evidence>
<organism evidence="9">
    <name type="scientific">Caldithrix abyssi</name>
    <dbReference type="NCBI Taxonomy" id="187145"/>
    <lineage>
        <taxon>Bacteria</taxon>
        <taxon>Pseudomonadati</taxon>
        <taxon>Calditrichota</taxon>
        <taxon>Calditrichia</taxon>
        <taxon>Calditrichales</taxon>
        <taxon>Calditrichaceae</taxon>
        <taxon>Caldithrix</taxon>
    </lineage>
</organism>
<comment type="caution">
    <text evidence="9">The sequence shown here is derived from an EMBL/GenBank/DDBJ whole genome shotgun (WGS) entry which is preliminary data.</text>
</comment>
<dbReference type="Pfam" id="PF02321">
    <property type="entry name" value="OEP"/>
    <property type="match status" value="2"/>
</dbReference>
<keyword evidence="5" id="KW-0812">Transmembrane</keyword>
<evidence type="ECO:0000256" key="8">
    <source>
        <dbReference type="SAM" id="Coils"/>
    </source>
</evidence>
<dbReference type="GO" id="GO:0015562">
    <property type="term" value="F:efflux transmembrane transporter activity"/>
    <property type="evidence" value="ECO:0007669"/>
    <property type="project" value="InterPro"/>
</dbReference>
<keyword evidence="3" id="KW-0813">Transport</keyword>
<name>A0A7V4WVQ6_CALAY</name>
<evidence type="ECO:0000256" key="4">
    <source>
        <dbReference type="ARBA" id="ARBA00022452"/>
    </source>
</evidence>
<dbReference type="SUPFAM" id="SSF56954">
    <property type="entry name" value="Outer membrane efflux proteins (OEP)"/>
    <property type="match status" value="1"/>
</dbReference>
<protein>
    <submittedName>
        <fullName evidence="9">TolC family protein</fullName>
    </submittedName>
</protein>
<reference evidence="9" key="1">
    <citation type="journal article" date="2020" name="mSystems">
        <title>Genome- and Community-Level Interaction Insights into Carbon Utilization and Element Cycling Functions of Hydrothermarchaeota in Hydrothermal Sediment.</title>
        <authorList>
            <person name="Zhou Z."/>
            <person name="Liu Y."/>
            <person name="Xu W."/>
            <person name="Pan J."/>
            <person name="Luo Z.H."/>
            <person name="Li M."/>
        </authorList>
    </citation>
    <scope>NUCLEOTIDE SEQUENCE [LARGE SCALE GENOMIC DNA]</scope>
    <source>
        <strain evidence="9">HyVt-577</strain>
    </source>
</reference>
<proteinExistence type="inferred from homology"/>
<accession>A0A7V4WVQ6</accession>
<evidence type="ECO:0000313" key="9">
    <source>
        <dbReference type="EMBL" id="HGY55651.1"/>
    </source>
</evidence>
<dbReference type="PANTHER" id="PTHR30026:SF20">
    <property type="entry name" value="OUTER MEMBRANE PROTEIN TOLC"/>
    <property type="match status" value="1"/>
</dbReference>
<evidence type="ECO:0000256" key="3">
    <source>
        <dbReference type="ARBA" id="ARBA00022448"/>
    </source>
</evidence>
<gene>
    <name evidence="9" type="ORF">ENK44_08125</name>
</gene>
<dbReference type="EMBL" id="DRQG01000077">
    <property type="protein sequence ID" value="HGY55651.1"/>
    <property type="molecule type" value="Genomic_DNA"/>
</dbReference>
<dbReference type="Proteomes" id="UP000885779">
    <property type="component" value="Unassembled WGS sequence"/>
</dbReference>
<dbReference type="InterPro" id="IPR003423">
    <property type="entry name" value="OMP_efflux"/>
</dbReference>
<dbReference type="Gene3D" id="1.20.1600.10">
    <property type="entry name" value="Outer membrane efflux proteins (OEP)"/>
    <property type="match status" value="1"/>
</dbReference>
<dbReference type="InterPro" id="IPR051906">
    <property type="entry name" value="TolC-like"/>
</dbReference>
<dbReference type="GO" id="GO:1990281">
    <property type="term" value="C:efflux pump complex"/>
    <property type="evidence" value="ECO:0007669"/>
    <property type="project" value="TreeGrafter"/>
</dbReference>
<dbReference type="GO" id="GO:0015288">
    <property type="term" value="F:porin activity"/>
    <property type="evidence" value="ECO:0007669"/>
    <property type="project" value="TreeGrafter"/>
</dbReference>
<dbReference type="PANTHER" id="PTHR30026">
    <property type="entry name" value="OUTER MEMBRANE PROTEIN TOLC"/>
    <property type="match status" value="1"/>
</dbReference>
<dbReference type="GO" id="GO:0009279">
    <property type="term" value="C:cell outer membrane"/>
    <property type="evidence" value="ECO:0007669"/>
    <property type="project" value="UniProtKB-SubCell"/>
</dbReference>
<keyword evidence="8" id="KW-0175">Coiled coil</keyword>
<evidence type="ECO:0000256" key="1">
    <source>
        <dbReference type="ARBA" id="ARBA00004442"/>
    </source>
</evidence>
<keyword evidence="4" id="KW-1134">Transmembrane beta strand</keyword>
<feature type="coiled-coil region" evidence="8">
    <location>
        <begin position="366"/>
        <end position="425"/>
    </location>
</feature>
<evidence type="ECO:0000256" key="5">
    <source>
        <dbReference type="ARBA" id="ARBA00022692"/>
    </source>
</evidence>
<dbReference type="AlphaFoldDB" id="A0A7V4WVQ6"/>
<comment type="subcellular location">
    <subcellularLocation>
        <location evidence="1">Cell outer membrane</location>
    </subcellularLocation>
</comment>
<keyword evidence="6" id="KW-0472">Membrane</keyword>
<evidence type="ECO:0000256" key="2">
    <source>
        <dbReference type="ARBA" id="ARBA00007613"/>
    </source>
</evidence>
<comment type="similarity">
    <text evidence="2">Belongs to the outer membrane factor (OMF) (TC 1.B.17) family.</text>
</comment>
<evidence type="ECO:0000256" key="7">
    <source>
        <dbReference type="ARBA" id="ARBA00023237"/>
    </source>
</evidence>
<keyword evidence="7" id="KW-0998">Cell outer membrane</keyword>
<sequence>MMRSNLKKECLMIRVFRIRVDILSIILPLFIFASVYAQEELQEKEYLTLEDCIEIALQNNVTLRTAMFQESAAEADVLGSYQGILPSLTASAGKSRIDIGASEYLSNEPVGIDPETGNVIYEQRTRSIEKQSRDNNSANLSLNQTLFDGGIWWNQIRKAKADKRSSEYNYLSERNNTILSVKQAYFDLNKQIKLLEAKKMAVQRSQEQVDRTEKMHALGATARLDVYRARVNWGNDRIQMLNQQIQMEESRKKLNLVMGRDPLTPLEIKPIHEVNVKLPDLDELVHTAIRNQPLLKKYEEDIFASDLSVSLAKGINYPRISAYLQYDRFHEDIIKVFSDFNKNYQTRYGINVSINLFNGFKDYANIQKAEINKRIAQEQYEEYKRNLKATLHQYYANYLSTLDIIEINKINLEAAREEVRLAEERFQIGAGTSLDVREAQVNLTNAEQTLIAAQYNALLLLAQIDAQLGIAYEKMKQDMKN</sequence>